<protein>
    <recommendedName>
        <fullName evidence="2">CFAP65 tenth Ig-like domain-containing protein</fullName>
    </recommendedName>
</protein>
<dbReference type="Gene3D" id="2.60.40.10">
    <property type="entry name" value="Immunoglobulins"/>
    <property type="match status" value="3"/>
</dbReference>
<keyword evidence="4" id="KW-1185">Reference proteome</keyword>
<dbReference type="Pfam" id="PF24291">
    <property type="entry name" value="Ig_CFAP65"/>
    <property type="match status" value="1"/>
</dbReference>
<evidence type="ECO:0000313" key="3">
    <source>
        <dbReference type="EMBL" id="OAD53130.1"/>
    </source>
</evidence>
<name>A0A310SHR6_9HYME</name>
<evidence type="ECO:0000259" key="2">
    <source>
        <dbReference type="Pfam" id="PF24291"/>
    </source>
</evidence>
<dbReference type="InterPro" id="IPR056305">
    <property type="entry name" value="Ig_CFAP65_10th"/>
</dbReference>
<dbReference type="InterPro" id="IPR052614">
    <property type="entry name" value="CFAP65"/>
</dbReference>
<evidence type="ECO:0000313" key="4">
    <source>
        <dbReference type="Proteomes" id="UP000250275"/>
    </source>
</evidence>
<dbReference type="AlphaFoldDB" id="A0A310SHR6"/>
<dbReference type="InterPro" id="IPR013783">
    <property type="entry name" value="Ig-like_fold"/>
</dbReference>
<proteinExistence type="predicted"/>
<reference evidence="3 4" key="1">
    <citation type="submission" date="2015-07" db="EMBL/GenBank/DDBJ databases">
        <title>The genome of Eufriesea mexicana.</title>
        <authorList>
            <person name="Pan H."/>
            <person name="Kapheim K."/>
        </authorList>
    </citation>
    <scope>NUCLEOTIDE SEQUENCE [LARGE SCALE GENOMIC DNA]</scope>
    <source>
        <strain evidence="3">0111107269</strain>
        <tissue evidence="3">Whole body</tissue>
    </source>
</reference>
<dbReference type="Proteomes" id="UP000250275">
    <property type="component" value="Unassembled WGS sequence"/>
</dbReference>
<sequence>MKVIKLDYGDVEIGKTAMKTIEIWNESYKEQIYQVQRDPTTNPLDYVFHLRSYTWTLGPDEKFLCEINYRPLVASKNVDYFIIIDSNGTCLKIITYGYAIELYGYCSSVSIKKDNIDSFTYPWKEKNGFKGYLRDVIDTLGDIPPVSLSRHYFNFGQVDVNVENIQKISHSICLTNHTNSSLLITWEKDTDEIFNITPSEMLIHANQSTLFELTFNPNVKSHSFPVTSNGWIPQYEIPQTIIMPPCVPSYPIYTTFLIKKFGHLPLMFQFVSPPASHFIVKPMLGVIYQDYQIIVVGMTSKPQNEQIYVERWTIYFNGNTKNESYIDFKGYAEYANIVFSNNNVLNFPTTMSGCQQFLQLGMRNVTRHRIKYQFYQLPPELDMQHMNGEINANDIYHQECTFSPTESNVDYDFEATPNELNFGELEYNNTKMLSFDLINSSAVDIYYKLICTHRNWPLGNIEEDVKLHPLSETIFSGSRKKIIVSITPRTAVYYEFVIQYLIRISFRSDVLVARQSPIQICNVCCMCILPTIKVQNICAFGYNQNYSMHISKQFLWHTLQINRLNKNLGDILPGEKKAINIDLFPMLINEGTILIKWIIINPSTLPVSLALKRIKQCSCKPPKEETVIGMSIRYTLVGKTVICWDLDIGHDRHIILNVIINCLTESQSQDYFLSTAIINFGNIYFGNKGITYRAHWIFNITNNDLPYTIDTNNIYKINNDYQCRVFSCLAKNGIIKARTAIPLLFSFQPRMFGAYKVTFPITMGDKTQELTLKGEATFDFRSISTRKTIPSYCACKTPLFPAYFSVDCIDICCISTHNSIVKMLLIYNNLDFDALAYEWKCHDNSKMLDVDVFPRKGILHPNAVQSFRVKVYTKGYSCRISIQILCIFFNATKRRDYQRSIIKYNILNQELEGQFTITEKGIHVPKPWLKILDKPEQYYKTLSLRSSIYPVEDENIRVTLLEELKASPSNMIFFDDSKNCSIIKEKELYVVTFILEGLLWDIVNSERFKNIVENNLIPKRNLYYSQFMMDLSERRTLVRRSYISPPLTLIDSILEQMLFMIVHDEFSLKITHLIHNEDVRHRNYIKMLPKQKRTDLENNFKEANSTSDDEDESHSQHLRTGFRVSFV</sequence>
<organism evidence="3 4">
    <name type="scientific">Eufriesea mexicana</name>
    <dbReference type="NCBI Taxonomy" id="516756"/>
    <lineage>
        <taxon>Eukaryota</taxon>
        <taxon>Metazoa</taxon>
        <taxon>Ecdysozoa</taxon>
        <taxon>Arthropoda</taxon>
        <taxon>Hexapoda</taxon>
        <taxon>Insecta</taxon>
        <taxon>Pterygota</taxon>
        <taxon>Neoptera</taxon>
        <taxon>Endopterygota</taxon>
        <taxon>Hymenoptera</taxon>
        <taxon>Apocrita</taxon>
        <taxon>Aculeata</taxon>
        <taxon>Apoidea</taxon>
        <taxon>Anthophila</taxon>
        <taxon>Apidae</taxon>
        <taxon>Eufriesea</taxon>
    </lineage>
</organism>
<gene>
    <name evidence="3" type="ORF">WN48_10759</name>
</gene>
<dbReference type="PANTHER" id="PTHR46127:SF1">
    <property type="entry name" value="CILIA- AND FLAGELLA-ASSOCIATED PROTEIN 65"/>
    <property type="match status" value="1"/>
</dbReference>
<dbReference type="PANTHER" id="PTHR46127">
    <property type="entry name" value="CILIA- AND FLAGELLA-ASSOCIATED PROTEIN 65"/>
    <property type="match status" value="1"/>
</dbReference>
<dbReference type="EMBL" id="KQ768478">
    <property type="protein sequence ID" value="OAD53130.1"/>
    <property type="molecule type" value="Genomic_DNA"/>
</dbReference>
<dbReference type="OrthoDB" id="415597at2759"/>
<accession>A0A310SHR6</accession>
<evidence type="ECO:0000256" key="1">
    <source>
        <dbReference type="SAM" id="MobiDB-lite"/>
    </source>
</evidence>
<feature type="region of interest" description="Disordered" evidence="1">
    <location>
        <begin position="1102"/>
        <end position="1127"/>
    </location>
</feature>
<feature type="domain" description="CFAP65 tenth Ig-like" evidence="2">
    <location>
        <begin position="667"/>
        <end position="774"/>
    </location>
</feature>